<dbReference type="Proteomes" id="UP001470230">
    <property type="component" value="Unassembled WGS sequence"/>
</dbReference>
<accession>A0ABR2KSS8</accession>
<sequence length="398" mass="46672">MNQQIIAEYKRATTSTNNLQQLRIEKEFRFFLLHLLDTSNENIELVNSITPLYQSELTRIKKNSQSKKDKEFSHILKLFTDGDEPVNIGVELSNEERRFLLLSLLPTNELDDLRNSIAKMDLPTPLFKSMAHTFAFYNDIVEETNSLEKRLQTVRDIRHFNPESTDVFIPTRPQSCLSTNRNSHINDSNKIYSMTSTIRVQPQIQASHLSQQSNQTKSPNTARPSTSISINRQKTQQKTPRLTSKQSTSRPYSSNSSNIPTPRFRSSSKIDKDIEDTDNATLRRQIEIKEKEIQRYSNHARQIKQAIDKRIRDSFYIQKEIELLQKNLEEMKKEEINKQKEQTMIDESAKDLVSQRKKEANEVTTKLRLAIEENRRLKEQEAAEERRMEEEKENSYYQ</sequence>
<protein>
    <submittedName>
        <fullName evidence="2">Uncharacterized protein</fullName>
    </submittedName>
</protein>
<gene>
    <name evidence="2" type="ORF">M9Y10_022412</name>
</gene>
<evidence type="ECO:0000313" key="2">
    <source>
        <dbReference type="EMBL" id="KAK8893982.1"/>
    </source>
</evidence>
<reference evidence="2 3" key="1">
    <citation type="submission" date="2024-04" db="EMBL/GenBank/DDBJ databases">
        <title>Tritrichomonas musculus Genome.</title>
        <authorList>
            <person name="Alves-Ferreira E."/>
            <person name="Grigg M."/>
            <person name="Lorenzi H."/>
            <person name="Galac M."/>
        </authorList>
    </citation>
    <scope>NUCLEOTIDE SEQUENCE [LARGE SCALE GENOMIC DNA]</scope>
    <source>
        <strain evidence="2 3">EAF2021</strain>
    </source>
</reference>
<feature type="region of interest" description="Disordered" evidence="1">
    <location>
        <begin position="374"/>
        <end position="398"/>
    </location>
</feature>
<organism evidence="2 3">
    <name type="scientific">Tritrichomonas musculus</name>
    <dbReference type="NCBI Taxonomy" id="1915356"/>
    <lineage>
        <taxon>Eukaryota</taxon>
        <taxon>Metamonada</taxon>
        <taxon>Parabasalia</taxon>
        <taxon>Tritrichomonadida</taxon>
        <taxon>Tritrichomonadidae</taxon>
        <taxon>Tritrichomonas</taxon>
    </lineage>
</organism>
<feature type="compositionally biased region" description="Low complexity" evidence="1">
    <location>
        <begin position="247"/>
        <end position="257"/>
    </location>
</feature>
<name>A0ABR2KSS8_9EUKA</name>
<comment type="caution">
    <text evidence="2">The sequence shown here is derived from an EMBL/GenBank/DDBJ whole genome shotgun (WGS) entry which is preliminary data.</text>
</comment>
<dbReference type="EMBL" id="JAPFFF010000003">
    <property type="protein sequence ID" value="KAK8893982.1"/>
    <property type="molecule type" value="Genomic_DNA"/>
</dbReference>
<evidence type="ECO:0000256" key="1">
    <source>
        <dbReference type="SAM" id="MobiDB-lite"/>
    </source>
</evidence>
<evidence type="ECO:0000313" key="3">
    <source>
        <dbReference type="Proteomes" id="UP001470230"/>
    </source>
</evidence>
<feature type="compositionally biased region" description="Polar residues" evidence="1">
    <location>
        <begin position="258"/>
        <end position="267"/>
    </location>
</feature>
<keyword evidence="3" id="KW-1185">Reference proteome</keyword>
<proteinExistence type="predicted"/>
<feature type="compositionally biased region" description="Polar residues" evidence="1">
    <location>
        <begin position="204"/>
        <end position="246"/>
    </location>
</feature>
<feature type="region of interest" description="Disordered" evidence="1">
    <location>
        <begin position="204"/>
        <end position="276"/>
    </location>
</feature>